<proteinExistence type="predicted"/>
<dbReference type="Pfam" id="PF10609">
    <property type="entry name" value="ParA"/>
    <property type="match status" value="1"/>
</dbReference>
<dbReference type="PANTHER" id="PTHR32309">
    <property type="entry name" value="TYROSINE-PROTEIN KINASE"/>
    <property type="match status" value="1"/>
</dbReference>
<keyword evidence="1" id="KW-0547">Nucleotide-binding</keyword>
<dbReference type="InterPro" id="IPR027417">
    <property type="entry name" value="P-loop_NTPase"/>
</dbReference>
<dbReference type="InterPro" id="IPR050445">
    <property type="entry name" value="Bact_polysacc_biosynth/exp"/>
</dbReference>
<dbReference type="Pfam" id="PF13807">
    <property type="entry name" value="GNVR"/>
    <property type="match status" value="1"/>
</dbReference>
<gene>
    <name evidence="6" type="ORF">ANSO36C_54210</name>
</gene>
<keyword evidence="4" id="KW-0812">Transmembrane</keyword>
<keyword evidence="4" id="KW-0472">Membrane</keyword>
<keyword evidence="4" id="KW-1133">Transmembrane helix</keyword>
<sequence>MSEKSMESRESIDLDLNRYLLILKRWCVPAITIFVATVLLSAISTKFMKSDYEAEGKLLFRIPSFKVGGNNLSPGSSEGGDSGDLKPLVATQNPISSQIEVISSPTLLQRTIDKLQLKDNEGKALEVRSLQKALNLKIIGGTDVLRISYSSPDPEEAAAVVNTIMNFYLENDILTNRSEAGATRQFMARQLPKTQAAVNNAEVALRIFKQKNQIADLSEETRSAVGTIGNLDNEINTVKAQLDEVNAQTNELRQKVELNSQQAIAVSALSQSPPVQAVLTQLQDTERQLAVERSRFLDDNPVIINLEAKKTNLKSLLQQQIGQTVGNQRQLPQSLLQIGELRQSLIQSFLQSEIQRFGLTQKLSSLYNSRSSYEQRVKLIPQLAQNQRELERKVEVAESTYQTLLKKVQELQLVENTNTASSRIIAQALVPKDPVIGKKIIVLVLGVMFGLFFATTTVLFLSMRDRSLKTLKEVRDVLGYPLLGIVPLSVKKVRSRYSNAESTLQQIAVRDTPHSLTSEMYRMIQANLKFLSSDKVLKTIVVTSAVPKEGKSTVSANLAAAIAQLGRQVLLIDADMRVPSQHHLWQLTNSVGLSEVIVGQAEFDITVSKVMDNLDVLTAGVRPPNPLALLDSKRMASLIENLSSQYNYDFVIIDAPPLLLAADALTLSQMTDGILLVARPGVIDSNSAAAAREMLERSSHNVLGLVVNGIIDKNESNSYFNHAKEYFTYQDLTKEVKQQKRIPDKSSV</sequence>
<evidence type="ECO:0000256" key="3">
    <source>
        <dbReference type="SAM" id="Coils"/>
    </source>
</evidence>
<dbReference type="RefSeq" id="WP_251957161.1">
    <property type="nucleotide sequence ID" value="NZ_AP025732.1"/>
</dbReference>
<keyword evidence="2" id="KW-0067">ATP-binding</keyword>
<dbReference type="InterPro" id="IPR005702">
    <property type="entry name" value="Wzc-like_C"/>
</dbReference>
<dbReference type="SUPFAM" id="SSF52540">
    <property type="entry name" value="P-loop containing nucleoside triphosphate hydrolases"/>
    <property type="match status" value="1"/>
</dbReference>
<evidence type="ECO:0000256" key="4">
    <source>
        <dbReference type="SAM" id="Phobius"/>
    </source>
</evidence>
<feature type="transmembrane region" description="Helical" evidence="4">
    <location>
        <begin position="440"/>
        <end position="462"/>
    </location>
</feature>
<evidence type="ECO:0000256" key="2">
    <source>
        <dbReference type="ARBA" id="ARBA00022840"/>
    </source>
</evidence>
<feature type="transmembrane region" description="Helical" evidence="4">
    <location>
        <begin position="21"/>
        <end position="43"/>
    </location>
</feature>
<protein>
    <recommendedName>
        <fullName evidence="5">Tyrosine-protein kinase G-rich domain-containing protein</fullName>
    </recommendedName>
</protein>
<dbReference type="Proteomes" id="UP001055453">
    <property type="component" value="Chromosome"/>
</dbReference>
<evidence type="ECO:0000256" key="1">
    <source>
        <dbReference type="ARBA" id="ARBA00022741"/>
    </source>
</evidence>
<evidence type="ECO:0000259" key="5">
    <source>
        <dbReference type="Pfam" id="PF13807"/>
    </source>
</evidence>
<keyword evidence="7" id="KW-1185">Reference proteome</keyword>
<feature type="coiled-coil region" evidence="3">
    <location>
        <begin position="228"/>
        <end position="262"/>
    </location>
</feature>
<feature type="coiled-coil region" evidence="3">
    <location>
        <begin position="380"/>
        <end position="414"/>
    </location>
</feature>
<dbReference type="CDD" id="cd05387">
    <property type="entry name" value="BY-kinase"/>
    <property type="match status" value="1"/>
</dbReference>
<dbReference type="PANTHER" id="PTHR32309:SF13">
    <property type="entry name" value="FERRIC ENTEROBACTIN TRANSPORT PROTEIN FEPE"/>
    <property type="match status" value="1"/>
</dbReference>
<dbReference type="EMBL" id="AP025732">
    <property type="protein sequence ID" value="BDI19619.1"/>
    <property type="molecule type" value="Genomic_DNA"/>
</dbReference>
<dbReference type="InterPro" id="IPR032807">
    <property type="entry name" value="GNVR"/>
</dbReference>
<evidence type="ECO:0000313" key="7">
    <source>
        <dbReference type="Proteomes" id="UP001055453"/>
    </source>
</evidence>
<accession>A0ABM7Z8S6</accession>
<evidence type="ECO:0000313" key="6">
    <source>
        <dbReference type="EMBL" id="BDI19619.1"/>
    </source>
</evidence>
<organism evidence="6 7">
    <name type="scientific">Nostoc cf. commune SO-36</name>
    <dbReference type="NCBI Taxonomy" id="449208"/>
    <lineage>
        <taxon>Bacteria</taxon>
        <taxon>Bacillati</taxon>
        <taxon>Cyanobacteriota</taxon>
        <taxon>Cyanophyceae</taxon>
        <taxon>Nostocales</taxon>
        <taxon>Nostocaceae</taxon>
        <taxon>Nostoc</taxon>
    </lineage>
</organism>
<feature type="domain" description="Tyrosine-protein kinase G-rich" evidence="5">
    <location>
        <begin position="388"/>
        <end position="460"/>
    </location>
</feature>
<keyword evidence="3" id="KW-0175">Coiled coil</keyword>
<dbReference type="InterPro" id="IPR033756">
    <property type="entry name" value="YlxH/NBP35"/>
</dbReference>
<name>A0ABM7Z8S6_NOSCO</name>
<dbReference type="Gene3D" id="3.40.50.300">
    <property type="entry name" value="P-loop containing nucleotide triphosphate hydrolases"/>
    <property type="match status" value="1"/>
</dbReference>
<reference evidence="6" key="1">
    <citation type="submission" date="2022-04" db="EMBL/GenBank/DDBJ databases">
        <title>Complete genome sequence of a cyanobacterium, Nostoc sp. SO-36, isolated in Antarctica.</title>
        <authorList>
            <person name="Kanesaki Y."/>
            <person name="Effendi D."/>
            <person name="Sakamoto T."/>
            <person name="Ohtani S."/>
            <person name="Awai K."/>
        </authorList>
    </citation>
    <scope>NUCLEOTIDE SEQUENCE</scope>
    <source>
        <strain evidence="6">SO-36</strain>
    </source>
</reference>
<dbReference type="NCBIfam" id="TIGR01007">
    <property type="entry name" value="eps_fam"/>
    <property type="match status" value="1"/>
</dbReference>